<gene>
    <name evidence="1" type="ORF">PROQFM164_S01g002204</name>
</gene>
<dbReference type="STRING" id="1365484.W6PVZ1"/>
<keyword evidence="2" id="KW-1185">Reference proteome</keyword>
<accession>W6PVZ1</accession>
<dbReference type="Proteomes" id="UP000030686">
    <property type="component" value="Unassembled WGS sequence"/>
</dbReference>
<reference evidence="1" key="1">
    <citation type="journal article" date="2014" name="Nat. Commun.">
        <title>Multiple recent horizontal transfers of a large genomic region in cheese making fungi.</title>
        <authorList>
            <person name="Cheeseman K."/>
            <person name="Ropars J."/>
            <person name="Renault P."/>
            <person name="Dupont J."/>
            <person name="Gouzy J."/>
            <person name="Branca A."/>
            <person name="Abraham A.L."/>
            <person name="Ceppi M."/>
            <person name="Conseiller E."/>
            <person name="Debuchy R."/>
            <person name="Malagnac F."/>
            <person name="Goarin A."/>
            <person name="Silar P."/>
            <person name="Lacoste S."/>
            <person name="Sallet E."/>
            <person name="Bensimon A."/>
            <person name="Giraud T."/>
            <person name="Brygoo Y."/>
        </authorList>
    </citation>
    <scope>NUCLEOTIDE SEQUENCE [LARGE SCALE GENOMIC DNA]</scope>
    <source>
        <strain evidence="1">FM164</strain>
    </source>
</reference>
<evidence type="ECO:0000313" key="1">
    <source>
        <dbReference type="EMBL" id="CDM28393.1"/>
    </source>
</evidence>
<dbReference type="OrthoDB" id="4812218at2759"/>
<organism evidence="1 2">
    <name type="scientific">Penicillium roqueforti (strain FM164)</name>
    <dbReference type="NCBI Taxonomy" id="1365484"/>
    <lineage>
        <taxon>Eukaryota</taxon>
        <taxon>Fungi</taxon>
        <taxon>Dikarya</taxon>
        <taxon>Ascomycota</taxon>
        <taxon>Pezizomycotina</taxon>
        <taxon>Eurotiomycetes</taxon>
        <taxon>Eurotiomycetidae</taxon>
        <taxon>Eurotiales</taxon>
        <taxon>Aspergillaceae</taxon>
        <taxon>Penicillium</taxon>
    </lineage>
</organism>
<protein>
    <submittedName>
        <fullName evidence="1">Genomic scaffold, ProqFM164S01</fullName>
    </submittedName>
</protein>
<evidence type="ECO:0000313" key="2">
    <source>
        <dbReference type="Proteomes" id="UP000030686"/>
    </source>
</evidence>
<dbReference type="EMBL" id="HG792015">
    <property type="protein sequence ID" value="CDM28393.1"/>
    <property type="molecule type" value="Genomic_DNA"/>
</dbReference>
<name>W6PVZ1_PENRF</name>
<dbReference type="AlphaFoldDB" id="W6PVZ1"/>
<sequence length="150" mass="17286">MLSYHARAQWLINFPWGISATYQRPGYGLQVVAPDTPYVAAAGPNKVYFIYTQFDAETAKHVHHHRRGFGYGGIENSVTDERTFFFDPFYAKVLVFAKGMNRHNPGLKLSEHEMIWTIYNISHSRIDSCQDLYHEGCRRHTRQVPPGSQP</sequence>
<proteinExistence type="predicted"/>